<dbReference type="InterPro" id="IPR011060">
    <property type="entry name" value="RibuloseP-bd_barrel"/>
</dbReference>
<evidence type="ECO:0000256" key="7">
    <source>
        <dbReference type="ARBA" id="ARBA00049047"/>
    </source>
</evidence>
<dbReference type="EC" id="4.2.1.20" evidence="8"/>
<comment type="function">
    <text evidence="8">The alpha subunit is responsible for the aldol cleavage of indoleglycerol phosphate to indole and glyceraldehyde 3-phosphate.</text>
</comment>
<name>A0ABU5KAK2_9ACTN</name>
<evidence type="ECO:0000313" key="11">
    <source>
        <dbReference type="Proteomes" id="UP001291999"/>
    </source>
</evidence>
<dbReference type="InterPro" id="IPR013785">
    <property type="entry name" value="Aldolase_TIM"/>
</dbReference>
<dbReference type="Proteomes" id="UP001291999">
    <property type="component" value="Unassembled WGS sequence"/>
</dbReference>
<proteinExistence type="inferred from homology"/>
<dbReference type="GO" id="GO:0004834">
    <property type="term" value="F:tryptophan synthase activity"/>
    <property type="evidence" value="ECO:0007669"/>
    <property type="project" value="UniProtKB-EC"/>
</dbReference>
<keyword evidence="5 8" id="KW-0057">Aromatic amino acid biosynthesis</keyword>
<accession>A0ABU5KAK2</accession>
<reference evidence="10 11" key="1">
    <citation type="submission" date="2023-11" db="EMBL/GenBank/DDBJ databases">
        <title>Novel species in genus Nocardioides.</title>
        <authorList>
            <person name="Zhou H."/>
        </authorList>
    </citation>
    <scope>NUCLEOTIDE SEQUENCE [LARGE SCALE GENOMIC DNA]</scope>
    <source>
        <strain evidence="10 11">S-58</strain>
    </source>
</reference>
<keyword evidence="3 8" id="KW-0028">Amino-acid biosynthesis</keyword>
<gene>
    <name evidence="8 10" type="primary">trpA</name>
    <name evidence="10" type="ORF">SFC79_08925</name>
</gene>
<evidence type="ECO:0000256" key="9">
    <source>
        <dbReference type="RuleBase" id="RU003662"/>
    </source>
</evidence>
<dbReference type="InterPro" id="IPR002028">
    <property type="entry name" value="Trp_synthase_suA"/>
</dbReference>
<evidence type="ECO:0000256" key="3">
    <source>
        <dbReference type="ARBA" id="ARBA00022605"/>
    </source>
</evidence>
<comment type="catalytic activity">
    <reaction evidence="7 8">
        <text>(1S,2R)-1-C-(indol-3-yl)glycerol 3-phosphate + L-serine = D-glyceraldehyde 3-phosphate + L-tryptophan + H2O</text>
        <dbReference type="Rhea" id="RHEA:10532"/>
        <dbReference type="ChEBI" id="CHEBI:15377"/>
        <dbReference type="ChEBI" id="CHEBI:33384"/>
        <dbReference type="ChEBI" id="CHEBI:57912"/>
        <dbReference type="ChEBI" id="CHEBI:58866"/>
        <dbReference type="ChEBI" id="CHEBI:59776"/>
        <dbReference type="EC" id="4.2.1.20"/>
    </reaction>
</comment>
<evidence type="ECO:0000256" key="2">
    <source>
        <dbReference type="ARBA" id="ARBA00011270"/>
    </source>
</evidence>
<dbReference type="PROSITE" id="PS00167">
    <property type="entry name" value="TRP_SYNTHASE_ALPHA"/>
    <property type="match status" value="1"/>
</dbReference>
<evidence type="ECO:0000256" key="6">
    <source>
        <dbReference type="ARBA" id="ARBA00023239"/>
    </source>
</evidence>
<evidence type="ECO:0000256" key="5">
    <source>
        <dbReference type="ARBA" id="ARBA00023141"/>
    </source>
</evidence>
<feature type="active site" description="Proton acceptor" evidence="8">
    <location>
        <position position="51"/>
    </location>
</feature>
<dbReference type="PANTHER" id="PTHR43406">
    <property type="entry name" value="TRYPTOPHAN SYNTHASE, ALPHA CHAIN"/>
    <property type="match status" value="1"/>
</dbReference>
<dbReference type="PANTHER" id="PTHR43406:SF1">
    <property type="entry name" value="TRYPTOPHAN SYNTHASE ALPHA CHAIN, CHLOROPLASTIC"/>
    <property type="match status" value="1"/>
</dbReference>
<dbReference type="Gene3D" id="3.20.20.70">
    <property type="entry name" value="Aldolase class I"/>
    <property type="match status" value="1"/>
</dbReference>
<evidence type="ECO:0000313" key="10">
    <source>
        <dbReference type="EMBL" id="MDZ5661882.1"/>
    </source>
</evidence>
<keyword evidence="6 8" id="KW-0456">Lyase</keyword>
<dbReference type="RefSeq" id="WP_322424081.1">
    <property type="nucleotide sequence ID" value="NZ_JAXQPW010000002.1"/>
</dbReference>
<dbReference type="Pfam" id="PF00290">
    <property type="entry name" value="Trp_syntA"/>
    <property type="match status" value="1"/>
</dbReference>
<dbReference type="HAMAP" id="MF_00131">
    <property type="entry name" value="Trp_synth_alpha"/>
    <property type="match status" value="1"/>
</dbReference>
<evidence type="ECO:0000256" key="8">
    <source>
        <dbReference type="HAMAP-Rule" id="MF_00131"/>
    </source>
</evidence>
<comment type="similarity">
    <text evidence="8 9">Belongs to the TrpA family.</text>
</comment>
<organism evidence="10 11">
    <name type="scientific">Nocardioides renjunii</name>
    <dbReference type="NCBI Taxonomy" id="3095075"/>
    <lineage>
        <taxon>Bacteria</taxon>
        <taxon>Bacillati</taxon>
        <taxon>Actinomycetota</taxon>
        <taxon>Actinomycetes</taxon>
        <taxon>Propionibacteriales</taxon>
        <taxon>Nocardioidaceae</taxon>
        <taxon>Nocardioides</taxon>
    </lineage>
</organism>
<protein>
    <recommendedName>
        <fullName evidence="8">Tryptophan synthase alpha chain</fullName>
        <ecNumber evidence="8">4.2.1.20</ecNumber>
    </recommendedName>
</protein>
<sequence>MTASSTATAFAAARAEGRSALIGYLPAGYPSVEGSINAMRTMVEAGCDAIEIGLPYSDPVMDGPTIQAAAQQALDAGVRTSDVLDVVAAVAETGVPTLVMTYWNPIERYGVERWAGDLAKAGGAGLITPDITPDHGSAWVEAADAHDLDKVFLVAPSSTDERIALTAEASRGFVYAAAVMGVTGARDATSDLAGPLVRRVRATGDIPVAVGIGVSNGDQAAEVAAFADGVIVGSAFVRCLLDHAGDEAAGLEALRALTTDLAEGVRRGQN</sequence>
<comment type="pathway">
    <text evidence="1 8">Amino-acid biosynthesis; L-tryptophan biosynthesis; L-tryptophan from chorismate: step 5/5.</text>
</comment>
<comment type="subunit">
    <text evidence="2 8">Tetramer of two alpha and two beta chains.</text>
</comment>
<dbReference type="SUPFAM" id="SSF51366">
    <property type="entry name" value="Ribulose-phoshate binding barrel"/>
    <property type="match status" value="1"/>
</dbReference>
<dbReference type="EMBL" id="JAXQPW010000002">
    <property type="protein sequence ID" value="MDZ5661882.1"/>
    <property type="molecule type" value="Genomic_DNA"/>
</dbReference>
<evidence type="ECO:0000256" key="1">
    <source>
        <dbReference type="ARBA" id="ARBA00004733"/>
    </source>
</evidence>
<keyword evidence="11" id="KW-1185">Reference proteome</keyword>
<keyword evidence="4 8" id="KW-0822">Tryptophan biosynthesis</keyword>
<feature type="active site" description="Proton acceptor" evidence="8">
    <location>
        <position position="62"/>
    </location>
</feature>
<evidence type="ECO:0000256" key="4">
    <source>
        <dbReference type="ARBA" id="ARBA00022822"/>
    </source>
</evidence>
<dbReference type="CDD" id="cd04724">
    <property type="entry name" value="Tryptophan_synthase_alpha"/>
    <property type="match status" value="1"/>
</dbReference>
<dbReference type="InterPro" id="IPR018204">
    <property type="entry name" value="Trp_synthase_alpha_AS"/>
</dbReference>
<dbReference type="NCBIfam" id="TIGR00262">
    <property type="entry name" value="trpA"/>
    <property type="match status" value="1"/>
</dbReference>
<comment type="caution">
    <text evidence="10">The sequence shown here is derived from an EMBL/GenBank/DDBJ whole genome shotgun (WGS) entry which is preliminary data.</text>
</comment>